<dbReference type="AlphaFoldDB" id="A0A1C7MM63"/>
<evidence type="ECO:0000256" key="1">
    <source>
        <dbReference type="SAM" id="Phobius"/>
    </source>
</evidence>
<dbReference type="EMBL" id="LUGG01000002">
    <property type="protein sequence ID" value="OBZ77539.1"/>
    <property type="molecule type" value="Genomic_DNA"/>
</dbReference>
<reference evidence="2 3" key="1">
    <citation type="submission" date="2016-03" db="EMBL/GenBank/DDBJ databases">
        <title>Whole genome sequencing of Grifola frondosa 9006-11.</title>
        <authorList>
            <person name="Min B."/>
            <person name="Park H."/>
            <person name="Kim J.-G."/>
            <person name="Cho H."/>
            <person name="Oh Y.-L."/>
            <person name="Kong W.-S."/>
            <person name="Choi I.-G."/>
        </authorList>
    </citation>
    <scope>NUCLEOTIDE SEQUENCE [LARGE SCALE GENOMIC DNA]</scope>
    <source>
        <strain evidence="2 3">9006-11</strain>
    </source>
</reference>
<name>A0A1C7MM63_GRIFR</name>
<dbReference type="Proteomes" id="UP000092993">
    <property type="component" value="Unassembled WGS sequence"/>
</dbReference>
<feature type="transmembrane region" description="Helical" evidence="1">
    <location>
        <begin position="26"/>
        <end position="46"/>
    </location>
</feature>
<evidence type="ECO:0000313" key="3">
    <source>
        <dbReference type="Proteomes" id="UP000092993"/>
    </source>
</evidence>
<evidence type="ECO:0000313" key="2">
    <source>
        <dbReference type="EMBL" id="OBZ77539.1"/>
    </source>
</evidence>
<accession>A0A1C7MM63</accession>
<keyword evidence="1" id="KW-0812">Transmembrane</keyword>
<comment type="caution">
    <text evidence="2">The sequence shown here is derived from an EMBL/GenBank/DDBJ whole genome shotgun (WGS) entry which is preliminary data.</text>
</comment>
<sequence length="77" mass="8772">MARIPSSGSDELLNTRQARRHRRLSYFSQGHLFVYSLSLVYIHPHSQENSDILARISLIILSCTPASVFLSRSRASR</sequence>
<keyword evidence="1" id="KW-0472">Membrane</keyword>
<keyword evidence="1" id="KW-1133">Transmembrane helix</keyword>
<proteinExistence type="predicted"/>
<keyword evidence="3" id="KW-1185">Reference proteome</keyword>
<organism evidence="2 3">
    <name type="scientific">Grifola frondosa</name>
    <name type="common">Maitake</name>
    <name type="synonym">Polyporus frondosus</name>
    <dbReference type="NCBI Taxonomy" id="5627"/>
    <lineage>
        <taxon>Eukaryota</taxon>
        <taxon>Fungi</taxon>
        <taxon>Dikarya</taxon>
        <taxon>Basidiomycota</taxon>
        <taxon>Agaricomycotina</taxon>
        <taxon>Agaricomycetes</taxon>
        <taxon>Polyporales</taxon>
        <taxon>Grifolaceae</taxon>
        <taxon>Grifola</taxon>
    </lineage>
</organism>
<feature type="transmembrane region" description="Helical" evidence="1">
    <location>
        <begin position="52"/>
        <end position="71"/>
    </location>
</feature>
<protein>
    <submittedName>
        <fullName evidence="2">Uncharacterized protein</fullName>
    </submittedName>
</protein>
<gene>
    <name evidence="2" type="ORF">A0H81_01912</name>
</gene>